<comment type="similarity">
    <text evidence="4">Belongs to the HepT RNase toxin family.</text>
</comment>
<evidence type="ECO:0000313" key="6">
    <source>
        <dbReference type="Proteomes" id="UP001418796"/>
    </source>
</evidence>
<dbReference type="InterPro" id="IPR052379">
    <property type="entry name" value="Type_VII_TA_RNase"/>
</dbReference>
<dbReference type="PANTHER" id="PTHR33397">
    <property type="entry name" value="UPF0331 PROTEIN YUTE"/>
    <property type="match status" value="1"/>
</dbReference>
<dbReference type="Gene3D" id="1.20.120.580">
    <property type="entry name" value="bsu32300-like"/>
    <property type="match status" value="1"/>
</dbReference>
<evidence type="ECO:0000256" key="1">
    <source>
        <dbReference type="ARBA" id="ARBA00022649"/>
    </source>
</evidence>
<dbReference type="InterPro" id="IPR008201">
    <property type="entry name" value="HepT-like"/>
</dbReference>
<proteinExistence type="inferred from homology"/>
<dbReference type="EMBL" id="JBCITK010000001">
    <property type="protein sequence ID" value="MEN0644596.1"/>
    <property type="molecule type" value="Genomic_DNA"/>
</dbReference>
<accession>A0ABU9VL19</accession>
<gene>
    <name evidence="5" type="ORF">MKY91_15700</name>
</gene>
<dbReference type="PANTHER" id="PTHR33397:SF5">
    <property type="entry name" value="RNASE YUTE-RELATED"/>
    <property type="match status" value="1"/>
</dbReference>
<dbReference type="Pfam" id="PF01934">
    <property type="entry name" value="HepT-like"/>
    <property type="match status" value="1"/>
</dbReference>
<comment type="caution">
    <text evidence="5">The sequence shown here is derived from an EMBL/GenBank/DDBJ whole genome shotgun (WGS) entry which is preliminary data.</text>
</comment>
<organism evidence="5 6">
    <name type="scientific">Alkalicoccobacillus gibsonii</name>
    <dbReference type="NCBI Taxonomy" id="79881"/>
    <lineage>
        <taxon>Bacteria</taxon>
        <taxon>Bacillati</taxon>
        <taxon>Bacillota</taxon>
        <taxon>Bacilli</taxon>
        <taxon>Bacillales</taxon>
        <taxon>Bacillaceae</taxon>
        <taxon>Alkalicoccobacillus</taxon>
    </lineage>
</organism>
<sequence>MYFVDRTKIETTLTYMESLFPTLDSLKVRESSVEDLALERVCYLMIESIIDVGNSMIDGFIMRDPGSYADIVDILVDERVIEHTQGESLKEILQVRKEIIQTSGTINHNGLYQLLHAQSGSLKAFPENVRSYLENELGPVSAFLPKE</sequence>
<reference evidence="5 6" key="1">
    <citation type="submission" date="2024-03" db="EMBL/GenBank/DDBJ databases">
        <title>Bacilli Hybrid Assemblies.</title>
        <authorList>
            <person name="Kovac J."/>
        </authorList>
    </citation>
    <scope>NUCLEOTIDE SEQUENCE [LARGE SCALE GENOMIC DNA]</scope>
    <source>
        <strain evidence="5 6">FSL R7-0666</strain>
    </source>
</reference>
<evidence type="ECO:0000256" key="2">
    <source>
        <dbReference type="ARBA" id="ARBA00022722"/>
    </source>
</evidence>
<keyword evidence="1" id="KW-1277">Toxin-antitoxin system</keyword>
<dbReference type="Proteomes" id="UP001418796">
    <property type="component" value="Unassembled WGS sequence"/>
</dbReference>
<name>A0ABU9VL19_9BACI</name>
<keyword evidence="6" id="KW-1185">Reference proteome</keyword>
<keyword evidence="2" id="KW-0540">Nuclease</keyword>
<evidence type="ECO:0000256" key="4">
    <source>
        <dbReference type="ARBA" id="ARBA00024207"/>
    </source>
</evidence>
<evidence type="ECO:0000256" key="3">
    <source>
        <dbReference type="ARBA" id="ARBA00022801"/>
    </source>
</evidence>
<protein>
    <submittedName>
        <fullName evidence="5">DUF86 domain-containing protein</fullName>
    </submittedName>
</protein>
<evidence type="ECO:0000313" key="5">
    <source>
        <dbReference type="EMBL" id="MEN0644596.1"/>
    </source>
</evidence>
<keyword evidence="3" id="KW-0378">Hydrolase</keyword>
<dbReference type="RefSeq" id="WP_343131257.1">
    <property type="nucleotide sequence ID" value="NZ_JBCITK010000001.1"/>
</dbReference>
<dbReference type="InterPro" id="IPR037038">
    <property type="entry name" value="HepT-like_sf"/>
</dbReference>